<protein>
    <submittedName>
        <fullName evidence="1">Uncharacterized protein</fullName>
    </submittedName>
</protein>
<dbReference type="EMBL" id="BONK01000001">
    <property type="protein sequence ID" value="GIG19280.1"/>
    <property type="molecule type" value="Genomic_DNA"/>
</dbReference>
<proteinExistence type="predicted"/>
<name>A0A919TXD0_9CELL</name>
<comment type="caution">
    <text evidence="1">The sequence shown here is derived from an EMBL/GenBank/DDBJ whole genome shotgun (WGS) entry which is preliminary data.</text>
</comment>
<dbReference type="Proteomes" id="UP000632740">
    <property type="component" value="Unassembled WGS sequence"/>
</dbReference>
<keyword evidence="2" id="KW-1185">Reference proteome</keyword>
<reference evidence="1" key="1">
    <citation type="submission" date="2021-01" db="EMBL/GenBank/DDBJ databases">
        <title>Whole genome shotgun sequence of Cellulomonas chitinilytica NBRC 110799.</title>
        <authorList>
            <person name="Komaki H."/>
            <person name="Tamura T."/>
        </authorList>
    </citation>
    <scope>NUCLEOTIDE SEQUENCE</scope>
    <source>
        <strain evidence="1">NBRC 110799</strain>
    </source>
</reference>
<sequence>MDESLSIRVPADWQRMDESLLPAAVVLAAQGSDERDLVIVRRFDDQRGAEDQAVWVAAGLSDRGVICERLDSSDVLGASNLVFDCPSPEGETARRLLVPVPTADGSVLFLVETSAGDSLEHAAAVAGPIVASLKTF</sequence>
<evidence type="ECO:0000313" key="2">
    <source>
        <dbReference type="Proteomes" id="UP000632740"/>
    </source>
</evidence>
<evidence type="ECO:0000313" key="1">
    <source>
        <dbReference type="EMBL" id="GIG19280.1"/>
    </source>
</evidence>
<dbReference type="AlphaFoldDB" id="A0A919TXD0"/>
<gene>
    <name evidence="1" type="ORF">Cch01nite_00040</name>
</gene>
<organism evidence="1 2">
    <name type="scientific">Cellulomonas chitinilytica</name>
    <dbReference type="NCBI Taxonomy" id="398759"/>
    <lineage>
        <taxon>Bacteria</taxon>
        <taxon>Bacillati</taxon>
        <taxon>Actinomycetota</taxon>
        <taxon>Actinomycetes</taxon>
        <taxon>Micrococcales</taxon>
        <taxon>Cellulomonadaceae</taxon>
        <taxon>Cellulomonas</taxon>
    </lineage>
</organism>
<accession>A0A919TXD0</accession>